<comment type="caution">
    <text evidence="1">The sequence shown here is derived from an EMBL/GenBank/DDBJ whole genome shotgun (WGS) entry which is preliminary data.</text>
</comment>
<dbReference type="Proteomes" id="UP000541444">
    <property type="component" value="Unassembled WGS sequence"/>
</dbReference>
<name>A0A7J7L906_9MAGN</name>
<dbReference type="OrthoDB" id="1717591at2759"/>
<evidence type="ECO:0000313" key="2">
    <source>
        <dbReference type="Proteomes" id="UP000541444"/>
    </source>
</evidence>
<reference evidence="1 2" key="1">
    <citation type="journal article" date="2020" name="IScience">
        <title>Genome Sequencing of the Endangered Kingdonia uniflora (Circaeasteraceae, Ranunculales) Reveals Potential Mechanisms of Evolutionary Specialization.</title>
        <authorList>
            <person name="Sun Y."/>
            <person name="Deng T."/>
            <person name="Zhang A."/>
            <person name="Moore M.J."/>
            <person name="Landis J.B."/>
            <person name="Lin N."/>
            <person name="Zhang H."/>
            <person name="Zhang X."/>
            <person name="Huang J."/>
            <person name="Zhang X."/>
            <person name="Sun H."/>
            <person name="Wang H."/>
        </authorList>
    </citation>
    <scope>NUCLEOTIDE SEQUENCE [LARGE SCALE GENOMIC DNA]</scope>
    <source>
        <strain evidence="1">TB1705</strain>
        <tissue evidence="1">Leaf</tissue>
    </source>
</reference>
<sequence length="178" mass="19618">MEFPRRRSTEETLSDRIRRGAFVYNLNTITNNDPDDFNDVFGGPPRSVMSRKVYGDSSSNLYEDVFKSSSSTSVAEKKKKKKNQNTRSLPVFSIPGMMTRGGGGGRLGFYDDIFGSDEDDQSWKSKSKSKSNSSSVLSVEDLIMSSSPPRRPPKLSAAIVVVLPTKTGCCKIDTHAFA</sequence>
<dbReference type="AlphaFoldDB" id="A0A7J7L906"/>
<accession>A0A7J7L906</accession>
<gene>
    <name evidence="1" type="ORF">GIB67_009968</name>
</gene>
<evidence type="ECO:0000313" key="1">
    <source>
        <dbReference type="EMBL" id="KAF6139125.1"/>
    </source>
</evidence>
<dbReference type="EMBL" id="JACGCM010002533">
    <property type="protein sequence ID" value="KAF6139125.1"/>
    <property type="molecule type" value="Genomic_DNA"/>
</dbReference>
<protein>
    <submittedName>
        <fullName evidence="1">Uncharacterized protein</fullName>
    </submittedName>
</protein>
<keyword evidence="2" id="KW-1185">Reference proteome</keyword>
<proteinExistence type="predicted"/>
<organism evidence="1 2">
    <name type="scientific">Kingdonia uniflora</name>
    <dbReference type="NCBI Taxonomy" id="39325"/>
    <lineage>
        <taxon>Eukaryota</taxon>
        <taxon>Viridiplantae</taxon>
        <taxon>Streptophyta</taxon>
        <taxon>Embryophyta</taxon>
        <taxon>Tracheophyta</taxon>
        <taxon>Spermatophyta</taxon>
        <taxon>Magnoliopsida</taxon>
        <taxon>Ranunculales</taxon>
        <taxon>Circaeasteraceae</taxon>
        <taxon>Kingdonia</taxon>
    </lineage>
</organism>